<proteinExistence type="predicted"/>
<name>A0AA36IS07_9DINO</name>
<accession>A0AA36IS07</accession>
<dbReference type="EMBL" id="CAUJNA010002360">
    <property type="protein sequence ID" value="CAJ1392595.1"/>
    <property type="molecule type" value="Genomic_DNA"/>
</dbReference>
<dbReference type="AlphaFoldDB" id="A0AA36IS07"/>
<evidence type="ECO:0000313" key="1">
    <source>
        <dbReference type="EMBL" id="CAJ1392595.1"/>
    </source>
</evidence>
<dbReference type="Proteomes" id="UP001178507">
    <property type="component" value="Unassembled WGS sequence"/>
</dbReference>
<protein>
    <submittedName>
        <fullName evidence="1">Uncharacterized protein</fullName>
    </submittedName>
</protein>
<comment type="caution">
    <text evidence="1">The sequence shown here is derived from an EMBL/GenBank/DDBJ whole genome shotgun (WGS) entry which is preliminary data.</text>
</comment>
<keyword evidence="2" id="KW-1185">Reference proteome</keyword>
<evidence type="ECO:0000313" key="2">
    <source>
        <dbReference type="Proteomes" id="UP001178507"/>
    </source>
</evidence>
<reference evidence="1" key="1">
    <citation type="submission" date="2023-08" db="EMBL/GenBank/DDBJ databases">
        <authorList>
            <person name="Chen Y."/>
            <person name="Shah S."/>
            <person name="Dougan E. K."/>
            <person name="Thang M."/>
            <person name="Chan C."/>
        </authorList>
    </citation>
    <scope>NUCLEOTIDE SEQUENCE</scope>
</reference>
<feature type="non-terminal residue" evidence="1">
    <location>
        <position position="535"/>
    </location>
</feature>
<sequence length="535" mass="59421">DSGSKPRKAKSSEPDVASKRGKNSFALLHGLTQEKLKSWQGHALMGSCVPQDVKQTLPCDVQQSLKETWLAVSESGMTCIACKRANLTGAWAEGTAGADVQDLRAWYLTKHNQSKAHGRAVQQYLNLGVGPVGAPDLSEFESMLKSAQEGDSLRKINPFKAMSDKTALMMWVLQEALLNFIRKDLMQAETISLMRDARRQRLLIRYGLCKTNFEVCSGILGVARDFGDTGGDIVRATRHILKRVCTEYACPPRWYRGPESRFLKDVYNHAREAIELITTDAASNEILASNVGAGRRSSLVESDNSDEARLTPNLKMIGRDKAHSFRRLMTRPYQCDEYLDELLNDFVHDKSSMCQKIQHSFNLKTIFQEQVVKQEAKWGQKIKNLRAAKHRFESLAAPMGRILLYLPAFLATCAQICEQRLAAGPRAEAFLNSLTAERLLQAGLLADGMDEAMLLIRSVDVEEVDVSAIPLLVQSFVDRLHALFGPDRCALKCPGYTSHVVDTKCWSSSAVALMKLLRVITMSCSGTVCQAYPTG</sequence>
<gene>
    <name evidence="1" type="ORF">EVOR1521_LOCUS17651</name>
</gene>
<organism evidence="1 2">
    <name type="scientific">Effrenium voratum</name>
    <dbReference type="NCBI Taxonomy" id="2562239"/>
    <lineage>
        <taxon>Eukaryota</taxon>
        <taxon>Sar</taxon>
        <taxon>Alveolata</taxon>
        <taxon>Dinophyceae</taxon>
        <taxon>Suessiales</taxon>
        <taxon>Symbiodiniaceae</taxon>
        <taxon>Effrenium</taxon>
    </lineage>
</organism>